<evidence type="ECO:0000256" key="4">
    <source>
        <dbReference type="SAM" id="Phobius"/>
    </source>
</evidence>
<dbReference type="SUPFAM" id="SSF53850">
    <property type="entry name" value="Periplasmic binding protein-like II"/>
    <property type="match status" value="1"/>
</dbReference>
<gene>
    <name evidence="5" type="ORF">ENP73_04205</name>
</gene>
<evidence type="ECO:0000256" key="1">
    <source>
        <dbReference type="ARBA" id="ARBA00008520"/>
    </source>
</evidence>
<sequence length="272" mass="29573">MRAFPLHALLSLGALLTLGAYARRLGFLPEGAVLLGLGLYGALSLYGLRFGRAYLFLLLGLLAPWFPPAPFAVPLVFALAFGRRLPEKAQGAVYGWALVWPALALLLVWHVFPALYAFYLSLQGARFDLGVAPLPGRAKGQPGFGLVQGTNLVVFRQAPKEEQAVAKDFLQFVLSPRAQAVFATATGYVPVTEGALKDPAYQAYAAENPDYATIVRQSRYAKFEPALAEWEQIRFDILGQAIKEAVLNKADPKAALDKTQKLAEDLLAGKTR</sequence>
<name>A0A7C2C030_9DEIN</name>
<dbReference type="AlphaFoldDB" id="A0A7C2C030"/>
<feature type="transmembrane region" description="Helical" evidence="4">
    <location>
        <begin position="32"/>
        <end position="48"/>
    </location>
</feature>
<comment type="similarity">
    <text evidence="1">Belongs to the bacterial solute-binding protein 1 family.</text>
</comment>
<dbReference type="PANTHER" id="PTHR30061">
    <property type="entry name" value="MALTOSE-BINDING PERIPLASMIC PROTEIN"/>
    <property type="match status" value="1"/>
</dbReference>
<keyword evidence="4" id="KW-0812">Transmembrane</keyword>
<keyword evidence="2" id="KW-0813">Transport</keyword>
<keyword evidence="3" id="KW-0732">Signal</keyword>
<reference evidence="5" key="1">
    <citation type="journal article" date="2020" name="mSystems">
        <title>Genome- and Community-Level Interaction Insights into Carbon Utilization and Element Cycling Functions of Hydrothermarchaeota in Hydrothermal Sediment.</title>
        <authorList>
            <person name="Zhou Z."/>
            <person name="Liu Y."/>
            <person name="Xu W."/>
            <person name="Pan J."/>
            <person name="Luo Z.H."/>
            <person name="Li M."/>
        </authorList>
    </citation>
    <scope>NUCLEOTIDE SEQUENCE [LARGE SCALE GENOMIC DNA]</scope>
    <source>
        <strain evidence="5">SpSt-246</strain>
    </source>
</reference>
<dbReference type="GO" id="GO:0042956">
    <property type="term" value="P:maltodextrin transmembrane transport"/>
    <property type="evidence" value="ECO:0007669"/>
    <property type="project" value="TreeGrafter"/>
</dbReference>
<dbReference type="PANTHER" id="PTHR30061:SF50">
    <property type="entry name" value="MALTOSE_MALTODEXTRIN-BINDING PERIPLASMIC PROTEIN"/>
    <property type="match status" value="1"/>
</dbReference>
<feature type="transmembrane region" description="Helical" evidence="4">
    <location>
        <begin position="93"/>
        <end position="119"/>
    </location>
</feature>
<dbReference type="GO" id="GO:1901982">
    <property type="term" value="F:maltose binding"/>
    <property type="evidence" value="ECO:0007669"/>
    <property type="project" value="TreeGrafter"/>
</dbReference>
<proteinExistence type="inferred from homology"/>
<protein>
    <submittedName>
        <fullName evidence="5">Extracellular solute-binding protein</fullName>
    </submittedName>
</protein>
<dbReference type="EMBL" id="DSKL01000176">
    <property type="protein sequence ID" value="HEH82200.1"/>
    <property type="molecule type" value="Genomic_DNA"/>
</dbReference>
<organism evidence="5">
    <name type="scientific">Thermus islandicus</name>
    <dbReference type="NCBI Taxonomy" id="540988"/>
    <lineage>
        <taxon>Bacteria</taxon>
        <taxon>Thermotogati</taxon>
        <taxon>Deinococcota</taxon>
        <taxon>Deinococci</taxon>
        <taxon>Thermales</taxon>
        <taxon>Thermaceae</taxon>
        <taxon>Thermus</taxon>
    </lineage>
</organism>
<accession>A0A7C2C030</accession>
<feature type="transmembrane region" description="Helical" evidence="4">
    <location>
        <begin position="55"/>
        <end position="81"/>
    </location>
</feature>
<dbReference type="GO" id="GO:0055052">
    <property type="term" value="C:ATP-binding cassette (ABC) transporter complex, substrate-binding subunit-containing"/>
    <property type="evidence" value="ECO:0007669"/>
    <property type="project" value="TreeGrafter"/>
</dbReference>
<evidence type="ECO:0000313" key="5">
    <source>
        <dbReference type="EMBL" id="HEH82200.1"/>
    </source>
</evidence>
<dbReference type="InterPro" id="IPR006059">
    <property type="entry name" value="SBP"/>
</dbReference>
<dbReference type="GO" id="GO:0015768">
    <property type="term" value="P:maltose transport"/>
    <property type="evidence" value="ECO:0007669"/>
    <property type="project" value="TreeGrafter"/>
</dbReference>
<evidence type="ECO:0000256" key="3">
    <source>
        <dbReference type="ARBA" id="ARBA00022729"/>
    </source>
</evidence>
<dbReference type="Gene3D" id="3.40.190.10">
    <property type="entry name" value="Periplasmic binding protein-like II"/>
    <property type="match status" value="1"/>
</dbReference>
<keyword evidence="4" id="KW-0472">Membrane</keyword>
<comment type="caution">
    <text evidence="5">The sequence shown here is derived from an EMBL/GenBank/DDBJ whole genome shotgun (WGS) entry which is preliminary data.</text>
</comment>
<evidence type="ECO:0000256" key="2">
    <source>
        <dbReference type="ARBA" id="ARBA00022448"/>
    </source>
</evidence>
<dbReference type="Pfam" id="PF13416">
    <property type="entry name" value="SBP_bac_8"/>
    <property type="match status" value="1"/>
</dbReference>
<keyword evidence="4" id="KW-1133">Transmembrane helix</keyword>